<name>A0A0C9ZVK6_9AGAM</name>
<evidence type="ECO:0000313" key="2">
    <source>
        <dbReference type="EMBL" id="KIK30014.1"/>
    </source>
</evidence>
<dbReference type="InterPro" id="IPR002575">
    <property type="entry name" value="Aminoglycoside_PTrfase"/>
</dbReference>
<accession>A0A0C9ZVK6</accession>
<sequence length="427" mass="47316">MKASSSVSSLAEKISSKLAFTVEGIDDVPSKSLLSVTGSLADVPQSARRFFASVSSPAEILSSKLVSRVEGTEVIEGGYNFVHVLNLETGESGRPFPFVLRFPIDPDSISRWQTCTAVGCMLYCQRHPYLNIPTPAIYTYSCKYGSEFIAMEYIDGDNLSDVWLDLPEEEQKDVLTQVAEIMRTMRTKTSFKSIGGISPDGTSCPLVDGIDAAGGRGIVDRLGLYNIGPYESVREYVQSVFDRQFHYMDQMLHKGTLSAHEAEFKKEMSDYLNNLTPEEAFERVKSKRDAFMAHPYDCEYPFVLRHGDLHGRNVVVSRTSPRRILAILDWDFGGSHALPLADQGFEVSSPDEDENTDVRVQQGEKIHRAQLLLDELSGELHYDSQLMTLVVSTRLYVLDGEASTVRGNDDVASVCADSNVHPVDAAV</sequence>
<feature type="domain" description="Aminoglycoside phosphotransferase" evidence="1">
    <location>
        <begin position="129"/>
        <end position="333"/>
    </location>
</feature>
<gene>
    <name evidence="2" type="ORF">PISMIDRAFT_672035</name>
</gene>
<dbReference type="OrthoDB" id="2906425at2759"/>
<dbReference type="PANTHER" id="PTHR21310:SF15">
    <property type="entry name" value="AMINOGLYCOSIDE PHOSPHOTRANSFERASE DOMAIN-CONTAINING PROTEIN"/>
    <property type="match status" value="1"/>
</dbReference>
<dbReference type="InterPro" id="IPR011009">
    <property type="entry name" value="Kinase-like_dom_sf"/>
</dbReference>
<dbReference type="Gene3D" id="3.90.1200.10">
    <property type="match status" value="1"/>
</dbReference>
<keyword evidence="3" id="KW-1185">Reference proteome</keyword>
<dbReference type="PANTHER" id="PTHR21310">
    <property type="entry name" value="AMINOGLYCOSIDE PHOSPHOTRANSFERASE-RELATED-RELATED"/>
    <property type="match status" value="1"/>
</dbReference>
<dbReference type="AlphaFoldDB" id="A0A0C9ZVK6"/>
<dbReference type="Pfam" id="PF01636">
    <property type="entry name" value="APH"/>
    <property type="match status" value="1"/>
</dbReference>
<protein>
    <recommendedName>
        <fullName evidence="1">Aminoglycoside phosphotransferase domain-containing protein</fullName>
    </recommendedName>
</protein>
<proteinExistence type="predicted"/>
<reference evidence="3" key="2">
    <citation type="submission" date="2015-01" db="EMBL/GenBank/DDBJ databases">
        <title>Evolutionary Origins and Diversification of the Mycorrhizal Mutualists.</title>
        <authorList>
            <consortium name="DOE Joint Genome Institute"/>
            <consortium name="Mycorrhizal Genomics Consortium"/>
            <person name="Kohler A."/>
            <person name="Kuo A."/>
            <person name="Nagy L.G."/>
            <person name="Floudas D."/>
            <person name="Copeland A."/>
            <person name="Barry K.W."/>
            <person name="Cichocki N."/>
            <person name="Veneault-Fourrey C."/>
            <person name="LaButti K."/>
            <person name="Lindquist E.A."/>
            <person name="Lipzen A."/>
            <person name="Lundell T."/>
            <person name="Morin E."/>
            <person name="Murat C."/>
            <person name="Riley R."/>
            <person name="Ohm R."/>
            <person name="Sun H."/>
            <person name="Tunlid A."/>
            <person name="Henrissat B."/>
            <person name="Grigoriev I.V."/>
            <person name="Hibbett D.S."/>
            <person name="Martin F."/>
        </authorList>
    </citation>
    <scope>NUCLEOTIDE SEQUENCE [LARGE SCALE GENOMIC DNA]</scope>
    <source>
        <strain evidence="3">441</strain>
    </source>
</reference>
<organism evidence="2 3">
    <name type="scientific">Pisolithus microcarpus 441</name>
    <dbReference type="NCBI Taxonomy" id="765257"/>
    <lineage>
        <taxon>Eukaryota</taxon>
        <taxon>Fungi</taxon>
        <taxon>Dikarya</taxon>
        <taxon>Basidiomycota</taxon>
        <taxon>Agaricomycotina</taxon>
        <taxon>Agaricomycetes</taxon>
        <taxon>Agaricomycetidae</taxon>
        <taxon>Boletales</taxon>
        <taxon>Sclerodermatineae</taxon>
        <taxon>Pisolithaceae</taxon>
        <taxon>Pisolithus</taxon>
    </lineage>
</organism>
<dbReference type="STRING" id="765257.A0A0C9ZVK6"/>
<dbReference type="SUPFAM" id="SSF56112">
    <property type="entry name" value="Protein kinase-like (PK-like)"/>
    <property type="match status" value="1"/>
</dbReference>
<dbReference type="EMBL" id="KN833688">
    <property type="protein sequence ID" value="KIK30014.1"/>
    <property type="molecule type" value="Genomic_DNA"/>
</dbReference>
<reference evidence="2 3" key="1">
    <citation type="submission" date="2014-04" db="EMBL/GenBank/DDBJ databases">
        <authorList>
            <consortium name="DOE Joint Genome Institute"/>
            <person name="Kuo A."/>
            <person name="Kohler A."/>
            <person name="Costa M.D."/>
            <person name="Nagy L.G."/>
            <person name="Floudas D."/>
            <person name="Copeland A."/>
            <person name="Barry K.W."/>
            <person name="Cichocki N."/>
            <person name="Veneault-Fourrey C."/>
            <person name="LaButti K."/>
            <person name="Lindquist E.A."/>
            <person name="Lipzen A."/>
            <person name="Lundell T."/>
            <person name="Morin E."/>
            <person name="Murat C."/>
            <person name="Sun H."/>
            <person name="Tunlid A."/>
            <person name="Henrissat B."/>
            <person name="Grigoriev I.V."/>
            <person name="Hibbett D.S."/>
            <person name="Martin F."/>
            <person name="Nordberg H.P."/>
            <person name="Cantor M.N."/>
            <person name="Hua S.X."/>
        </authorList>
    </citation>
    <scope>NUCLEOTIDE SEQUENCE [LARGE SCALE GENOMIC DNA]</scope>
    <source>
        <strain evidence="2 3">441</strain>
    </source>
</reference>
<dbReference type="InterPro" id="IPR051678">
    <property type="entry name" value="AGP_Transferase"/>
</dbReference>
<evidence type="ECO:0000313" key="3">
    <source>
        <dbReference type="Proteomes" id="UP000054018"/>
    </source>
</evidence>
<dbReference type="HOGENOM" id="CLU_052854_0_0_1"/>
<dbReference type="Proteomes" id="UP000054018">
    <property type="component" value="Unassembled WGS sequence"/>
</dbReference>
<evidence type="ECO:0000259" key="1">
    <source>
        <dbReference type="Pfam" id="PF01636"/>
    </source>
</evidence>